<dbReference type="CDD" id="cd15893">
    <property type="entry name" value="R-SNARE_STXBP5"/>
    <property type="match status" value="1"/>
</dbReference>
<reference evidence="18" key="2">
    <citation type="submission" date="2025-08" db="UniProtKB">
        <authorList>
            <consortium name="Ensembl"/>
        </authorList>
    </citation>
    <scope>IDENTIFICATION</scope>
</reference>
<organism evidence="18 19">
    <name type="scientific">Oncorhynchus tshawytscha</name>
    <name type="common">Chinook salmon</name>
    <name type="synonym">Salmo tshawytscha</name>
    <dbReference type="NCBI Taxonomy" id="74940"/>
    <lineage>
        <taxon>Eukaryota</taxon>
        <taxon>Metazoa</taxon>
        <taxon>Chordata</taxon>
        <taxon>Craniata</taxon>
        <taxon>Vertebrata</taxon>
        <taxon>Euteleostomi</taxon>
        <taxon>Actinopterygii</taxon>
        <taxon>Neopterygii</taxon>
        <taxon>Teleostei</taxon>
        <taxon>Protacanthopterygii</taxon>
        <taxon>Salmoniformes</taxon>
        <taxon>Salmonidae</taxon>
        <taxon>Salmoninae</taxon>
        <taxon>Oncorhynchus</taxon>
    </lineage>
</organism>
<evidence type="ECO:0000256" key="5">
    <source>
        <dbReference type="ARBA" id="ARBA00022475"/>
    </source>
</evidence>
<dbReference type="FunFam" id="1.20.5.110:FF:000001">
    <property type="entry name" value="syntaxin-binding protein 5 isoform X1"/>
    <property type="match status" value="1"/>
</dbReference>
<dbReference type="GO" id="GO:0005096">
    <property type="term" value="F:GTPase activator activity"/>
    <property type="evidence" value="ECO:0007669"/>
    <property type="project" value="TreeGrafter"/>
</dbReference>
<reference evidence="18" key="3">
    <citation type="submission" date="2025-09" db="UniProtKB">
        <authorList>
            <consortium name="Ensembl"/>
        </authorList>
    </citation>
    <scope>IDENTIFICATION</scope>
</reference>
<evidence type="ECO:0000256" key="3">
    <source>
        <dbReference type="ARBA" id="ARBA00008070"/>
    </source>
</evidence>
<evidence type="ECO:0000313" key="19">
    <source>
        <dbReference type="Proteomes" id="UP000694402"/>
    </source>
</evidence>
<feature type="region of interest" description="Disordered" evidence="16">
    <location>
        <begin position="672"/>
        <end position="700"/>
    </location>
</feature>
<dbReference type="SUPFAM" id="SSF50978">
    <property type="entry name" value="WD40 repeat-like"/>
    <property type="match status" value="2"/>
</dbReference>
<dbReference type="GO" id="GO:0005886">
    <property type="term" value="C:plasma membrane"/>
    <property type="evidence" value="ECO:0007669"/>
    <property type="project" value="UniProtKB-SubCell"/>
</dbReference>
<evidence type="ECO:0000256" key="13">
    <source>
        <dbReference type="ARBA" id="ARBA00067543"/>
    </source>
</evidence>
<keyword evidence="5" id="KW-1003">Cell membrane</keyword>
<dbReference type="InterPro" id="IPR000664">
    <property type="entry name" value="Lethal2_giant"/>
</dbReference>
<dbReference type="Proteomes" id="UP000694402">
    <property type="component" value="Unassembled WGS sequence"/>
</dbReference>
<keyword evidence="12" id="KW-0472">Membrane</keyword>
<keyword evidence="4" id="KW-0813">Transport</keyword>
<comment type="similarity">
    <text evidence="3">Belongs to the WD repeat L(2)GL family.</text>
</comment>
<name>A0AAZ3PF23_ONCTS</name>
<accession>A0AAZ3PF23</accession>
<dbReference type="InterPro" id="IPR036322">
    <property type="entry name" value="WD40_repeat_dom_sf"/>
</dbReference>
<evidence type="ECO:0000256" key="15">
    <source>
        <dbReference type="PROSITE-ProRule" id="PRU00290"/>
    </source>
</evidence>
<evidence type="ECO:0000256" key="12">
    <source>
        <dbReference type="ARBA" id="ARBA00023136"/>
    </source>
</evidence>
<evidence type="ECO:0000256" key="6">
    <source>
        <dbReference type="ARBA" id="ARBA00022483"/>
    </source>
</evidence>
<keyword evidence="9" id="KW-0677">Repeat</keyword>
<dbReference type="Pfam" id="PF08366">
    <property type="entry name" value="LLGL"/>
    <property type="match status" value="1"/>
</dbReference>
<evidence type="ECO:0000256" key="1">
    <source>
        <dbReference type="ARBA" id="ARBA00004202"/>
    </source>
</evidence>
<evidence type="ECO:0000256" key="11">
    <source>
        <dbReference type="ARBA" id="ARBA00023054"/>
    </source>
</evidence>
<dbReference type="Ensembl" id="ENSOTST00005123573.1">
    <property type="protein sequence ID" value="ENSOTSP00005115287.1"/>
    <property type="gene ID" value="ENSOTSG00005014523.2"/>
</dbReference>
<proteinExistence type="inferred from homology"/>
<dbReference type="GeneTree" id="ENSGT00950000182906"/>
<feature type="repeat" description="WD" evidence="14">
    <location>
        <begin position="229"/>
        <end position="263"/>
    </location>
</feature>
<keyword evidence="7" id="KW-0963">Cytoplasm</keyword>
<keyword evidence="10" id="KW-0653">Protein transport</keyword>
<keyword evidence="11 15" id="KW-0175">Coiled coil</keyword>
<dbReference type="PANTHER" id="PTHR10241">
    <property type="entry name" value="LETHAL 2 GIANT LARVAE PROTEIN"/>
    <property type="match status" value="1"/>
</dbReference>
<evidence type="ECO:0000256" key="2">
    <source>
        <dbReference type="ARBA" id="ARBA00004496"/>
    </source>
</evidence>
<keyword evidence="19" id="KW-1185">Reference proteome</keyword>
<dbReference type="GO" id="GO:0015031">
    <property type="term" value="P:protein transport"/>
    <property type="evidence" value="ECO:0007669"/>
    <property type="project" value="UniProtKB-KW"/>
</dbReference>
<feature type="region of interest" description="Disordered" evidence="16">
    <location>
        <begin position="551"/>
        <end position="597"/>
    </location>
</feature>
<dbReference type="GO" id="GO:0045159">
    <property type="term" value="F:myosin II binding"/>
    <property type="evidence" value="ECO:0007669"/>
    <property type="project" value="TreeGrafter"/>
</dbReference>
<dbReference type="AlphaFoldDB" id="A0AAZ3PF23"/>
<dbReference type="GO" id="GO:0006887">
    <property type="term" value="P:exocytosis"/>
    <property type="evidence" value="ECO:0007669"/>
    <property type="project" value="UniProtKB-KW"/>
</dbReference>
<evidence type="ECO:0000313" key="18">
    <source>
        <dbReference type="Ensembl" id="ENSOTSP00005115287.1"/>
    </source>
</evidence>
<evidence type="ECO:0000256" key="7">
    <source>
        <dbReference type="ARBA" id="ARBA00022490"/>
    </source>
</evidence>
<feature type="domain" description="V-SNARE coiled-coil homology" evidence="17">
    <location>
        <begin position="1006"/>
        <end position="1066"/>
    </location>
</feature>
<dbReference type="PROSITE" id="PS50892">
    <property type="entry name" value="V_SNARE"/>
    <property type="match status" value="1"/>
</dbReference>
<dbReference type="InterPro" id="IPR015943">
    <property type="entry name" value="WD40/YVTN_repeat-like_dom_sf"/>
</dbReference>
<evidence type="ECO:0000259" key="17">
    <source>
        <dbReference type="PROSITE" id="PS50892"/>
    </source>
</evidence>
<dbReference type="GO" id="GO:0019905">
    <property type="term" value="F:syntaxin binding"/>
    <property type="evidence" value="ECO:0007669"/>
    <property type="project" value="TreeGrafter"/>
</dbReference>
<dbReference type="PRINTS" id="PR00962">
    <property type="entry name" value="LETHAL2GIANT"/>
</dbReference>
<dbReference type="SUPFAM" id="SSF58038">
    <property type="entry name" value="SNARE fusion complex"/>
    <property type="match status" value="1"/>
</dbReference>
<dbReference type="Gene3D" id="1.20.5.110">
    <property type="match status" value="1"/>
</dbReference>
<evidence type="ECO:0000256" key="8">
    <source>
        <dbReference type="ARBA" id="ARBA00022574"/>
    </source>
</evidence>
<dbReference type="InterPro" id="IPR001680">
    <property type="entry name" value="WD40_rpt"/>
</dbReference>
<dbReference type="GO" id="GO:0031201">
    <property type="term" value="C:SNARE complex"/>
    <property type="evidence" value="ECO:0007669"/>
    <property type="project" value="TreeGrafter"/>
</dbReference>
<comment type="subcellular location">
    <subcellularLocation>
        <location evidence="1">Cell membrane</location>
        <topology evidence="1">Peripheral membrane protein</topology>
    </subcellularLocation>
    <subcellularLocation>
        <location evidence="2">Cytoplasm</location>
    </subcellularLocation>
</comment>
<gene>
    <name evidence="18" type="primary">stxbp5b</name>
</gene>
<evidence type="ECO:0000256" key="10">
    <source>
        <dbReference type="ARBA" id="ARBA00022927"/>
    </source>
</evidence>
<evidence type="ECO:0000256" key="4">
    <source>
        <dbReference type="ARBA" id="ARBA00022448"/>
    </source>
</evidence>
<evidence type="ECO:0000256" key="14">
    <source>
        <dbReference type="PROSITE-ProRule" id="PRU00221"/>
    </source>
</evidence>
<dbReference type="PROSITE" id="PS50082">
    <property type="entry name" value="WD_REPEATS_2"/>
    <property type="match status" value="1"/>
</dbReference>
<feature type="region of interest" description="Disordered" evidence="16">
    <location>
        <begin position="804"/>
        <end position="841"/>
    </location>
</feature>
<dbReference type="PANTHER" id="PTHR10241:SF37">
    <property type="entry name" value="SYNTAXIN-BINDING PROTEIN 5 ISOFORM X1"/>
    <property type="match status" value="1"/>
</dbReference>
<keyword evidence="8 14" id="KW-0853">WD repeat</keyword>
<feature type="compositionally biased region" description="Basic residues" evidence="16">
    <location>
        <begin position="679"/>
        <end position="688"/>
    </location>
</feature>
<evidence type="ECO:0000256" key="9">
    <source>
        <dbReference type="ARBA" id="ARBA00022737"/>
    </source>
</evidence>
<dbReference type="GO" id="GO:0006893">
    <property type="term" value="P:Golgi to plasma membrane transport"/>
    <property type="evidence" value="ECO:0007669"/>
    <property type="project" value="TreeGrafter"/>
</dbReference>
<protein>
    <recommendedName>
        <fullName evidence="13">Syntaxin-binding protein 5-like</fullName>
    </recommendedName>
</protein>
<feature type="compositionally biased region" description="Polar residues" evidence="16">
    <location>
        <begin position="831"/>
        <end position="841"/>
    </location>
</feature>
<reference evidence="19" key="1">
    <citation type="journal article" date="2018" name="PLoS ONE">
        <title>Chinook salmon (Oncorhynchus tshawytscha) genome and transcriptome.</title>
        <authorList>
            <person name="Christensen K.A."/>
            <person name="Leong J.S."/>
            <person name="Sakhrani D."/>
            <person name="Biagi C.A."/>
            <person name="Minkley D.R."/>
            <person name="Withler R.E."/>
            <person name="Rondeau E.B."/>
            <person name="Koop B.F."/>
            <person name="Devlin R.H."/>
        </authorList>
    </citation>
    <scope>NUCLEOTIDE SEQUENCE [LARGE SCALE GENOMIC DNA]</scope>
</reference>
<feature type="compositionally biased region" description="Polar residues" evidence="16">
    <location>
        <begin position="564"/>
        <end position="573"/>
    </location>
</feature>
<dbReference type="FunFam" id="2.130.10.10:FF:000521">
    <property type="entry name" value="syntaxin-binding protein 5-like isoform X1"/>
    <property type="match status" value="1"/>
</dbReference>
<evidence type="ECO:0000256" key="16">
    <source>
        <dbReference type="SAM" id="MobiDB-lite"/>
    </source>
</evidence>
<dbReference type="InterPro" id="IPR013577">
    <property type="entry name" value="LLGL2"/>
</dbReference>
<dbReference type="Gene3D" id="2.130.10.10">
    <property type="entry name" value="YVTN repeat-like/Quinoprotein amine dehydrogenase"/>
    <property type="match status" value="3"/>
</dbReference>
<dbReference type="SMART" id="SM00320">
    <property type="entry name" value="WD40"/>
    <property type="match status" value="7"/>
</dbReference>
<dbReference type="InterPro" id="IPR042855">
    <property type="entry name" value="V_SNARE_CC"/>
</dbReference>
<keyword evidence="6" id="KW-0268">Exocytosis</keyword>
<sequence length="1071" mass="118115">MKKFNIRKVLDGLAASSFSSTSPQPGTSQNDVIQETLQSEHFQLCKTVRHGFPYQPSSMAFDPVQKILAVGTQSGAVRLFGRAGVECYCQHESGAAVIQLQFLVNEGALVSALADDSVHLWNLRQKQPAILHTLKFNRERITFCHLPFQSKWLYIGTEKGNIHIVNVESFTLSGYVIMWNKAIELSSKSHPGPVVHISDNPMDEGKILIGFECGTVVLWDLKCKKADYRYSYDEAIHSVAWHHEGKQFTCSHSDGTLTTWNVRVPAKPTITITPHGKQPKDGKKPEPCKPILKVEYKTTRAGDAFVVMSGGLSYDTGCRRACLTVMHGKSTSLLEMNYPIVDFLTLCETPYPNDFQDPYAVVVLLEKDLVVIDLRQIGYPIFENPYSLSIHKSPVTCVEYFADCPPELIPALYSVGSWQKRPGYSKKEWPISGGNWGQGTLSYPEIIVTGHADGSIKFWDASAIMLQVLYKLKTAKVFEKALKDGKEEKPSTEIVDEDPYAIQTLSWCPESRMLCVAGVSAHVIIYRFSKQEITTEVVQLLEVRMQCELDDVDSPDTAGEHPLTPSTPVHSSCPTQEGEPPETQPSTTDDGPRDNVPCLKVRSSPLKQSPGYQVELVIQLVWVSGEPPQQITSLAVNSSYGLVVFGNSNGLAVVDYLQKTLVLNMGTSELYSPSDLYQRKPRSPRKKPQPSGGEGLPEYAKDSLFSRSRSSSVTSIELESREAISSFHFSESFPRKTDSSGSPSLWVGTTQGTILVLSLSLPPTGDLRLQQPVRVSSCGTLVRLKGGIQTMAFLDSLGAVLPPSYEPWSEPNPPDDEEEKEKARRRRLASPPTTQEGQDSQYAVVCSEKQAKVVGLPSQSCFFKHNITESSFVLRADVVQMAAGLCLACFCANGHIMTTPGCELPSLTDMRIARTFCFSNLGQAMYLTSPTEIQRITYSQETCDNLQEMMGELFTPIETPEAPNRGFFKGLFGGGAQSLDREDLFGETAAGKASRSLAQHIPGPQGMEGMKGAASGVVGDLARARIALDERGQKLGELEDRTAAMMASADSFSKHAHDMMLKYKDKKWYQL</sequence>